<dbReference type="PANTHER" id="PTHR10285">
    <property type="entry name" value="URIDINE KINASE"/>
    <property type="match status" value="1"/>
</dbReference>
<protein>
    <submittedName>
        <fullName evidence="2">Nucleoside/nucleotide kinase family protein</fullName>
    </submittedName>
</protein>
<name>A0ABX4USN6_9ACTO</name>
<reference evidence="2 3" key="1">
    <citation type="submission" date="2017-09" db="EMBL/GenBank/DDBJ databases">
        <title>Bacterial strain isolated from the female urinary microbiota.</title>
        <authorList>
            <person name="Thomas-White K."/>
            <person name="Kumar N."/>
            <person name="Forster S."/>
            <person name="Putonti C."/>
            <person name="Lawley T."/>
            <person name="Wolfe A.J."/>
        </authorList>
    </citation>
    <scope>NUCLEOTIDE SEQUENCE [LARGE SCALE GENOMIC DNA]</scope>
    <source>
        <strain evidence="2 3">UMB0744</strain>
    </source>
</reference>
<comment type="caution">
    <text evidence="2">The sequence shown here is derived from an EMBL/GenBank/DDBJ whole genome shotgun (WGS) entry which is preliminary data.</text>
</comment>
<dbReference type="InterPro" id="IPR027417">
    <property type="entry name" value="P-loop_NTPase"/>
</dbReference>
<keyword evidence="2" id="KW-0418">Kinase</keyword>
<accession>A0ABX4USN6</accession>
<evidence type="ECO:0000259" key="1">
    <source>
        <dbReference type="Pfam" id="PF00485"/>
    </source>
</evidence>
<evidence type="ECO:0000313" key="3">
    <source>
        <dbReference type="Proteomes" id="UP000243201"/>
    </source>
</evidence>
<dbReference type="SUPFAM" id="SSF52540">
    <property type="entry name" value="P-loop containing nucleoside triphosphate hydrolases"/>
    <property type="match status" value="1"/>
</dbReference>
<organism evidence="2 3">
    <name type="scientific">Varibaculum cambriense</name>
    <dbReference type="NCBI Taxonomy" id="184870"/>
    <lineage>
        <taxon>Bacteria</taxon>
        <taxon>Bacillati</taxon>
        <taxon>Actinomycetota</taxon>
        <taxon>Actinomycetes</taxon>
        <taxon>Actinomycetales</taxon>
        <taxon>Actinomycetaceae</taxon>
        <taxon>Varibaculum</taxon>
    </lineage>
</organism>
<proteinExistence type="predicted"/>
<gene>
    <name evidence="2" type="ORF">CJ240_07360</name>
</gene>
<dbReference type="GO" id="GO:0016301">
    <property type="term" value="F:kinase activity"/>
    <property type="evidence" value="ECO:0007669"/>
    <property type="project" value="UniProtKB-KW"/>
</dbReference>
<keyword evidence="2" id="KW-0808">Transferase</keyword>
<dbReference type="InterPro" id="IPR006083">
    <property type="entry name" value="PRK/URK"/>
</dbReference>
<dbReference type="Proteomes" id="UP000243201">
    <property type="component" value="Unassembled WGS sequence"/>
</dbReference>
<dbReference type="EMBL" id="PNGC01000002">
    <property type="protein sequence ID" value="PMB89558.1"/>
    <property type="molecule type" value="Genomic_DNA"/>
</dbReference>
<dbReference type="Pfam" id="PF00485">
    <property type="entry name" value="PRK"/>
    <property type="match status" value="1"/>
</dbReference>
<feature type="domain" description="Phosphoribulokinase/uridine kinase" evidence="1">
    <location>
        <begin position="28"/>
        <end position="213"/>
    </location>
</feature>
<keyword evidence="3" id="KW-1185">Reference proteome</keyword>
<dbReference type="Gene3D" id="3.40.50.300">
    <property type="entry name" value="P-loop containing nucleotide triphosphate hydrolases"/>
    <property type="match status" value="3"/>
</dbReference>
<evidence type="ECO:0000313" key="2">
    <source>
        <dbReference type="EMBL" id="PMB89558.1"/>
    </source>
</evidence>
<sequence>MPVKIYEFGCLEYLARDLCRQLRPGRSIVGLAGAPGAGKSTLAQKLVAYLTDVLDIHSAYLPMDGFHFSNAVLRQRQLLDRKGAPETFDVNGYLNVLQRLREIVDYPVFVPNYSRTLHEPIAAAIEIKPDTQVIVTEGNYLAANNGGWEHVKEMLDILWYLDTDTSLLKDRLIERQMAGGRSRKLAVKWVEEVDSPNKDIVEKTKLEADALIRLLFDISVENS</sequence>